<keyword evidence="2" id="KW-1185">Reference proteome</keyword>
<organism evidence="1 2">
    <name type="scientific">Sphingomonas natans</name>
    <dbReference type="NCBI Taxonomy" id="3063330"/>
    <lineage>
        <taxon>Bacteria</taxon>
        <taxon>Pseudomonadati</taxon>
        <taxon>Pseudomonadota</taxon>
        <taxon>Alphaproteobacteria</taxon>
        <taxon>Sphingomonadales</taxon>
        <taxon>Sphingomonadaceae</taxon>
        <taxon>Sphingomonas</taxon>
    </lineage>
</organism>
<accession>A0ABT8YB13</accession>
<protein>
    <submittedName>
        <fullName evidence="1">Uncharacterized protein</fullName>
    </submittedName>
</protein>
<proteinExistence type="predicted"/>
<dbReference type="RefSeq" id="WP_303542482.1">
    <property type="nucleotide sequence ID" value="NZ_JAUOTP010000004.1"/>
</dbReference>
<name>A0ABT8YB13_9SPHN</name>
<dbReference type="EMBL" id="JAUOTP010000004">
    <property type="protein sequence ID" value="MDO6414899.1"/>
    <property type="molecule type" value="Genomic_DNA"/>
</dbReference>
<evidence type="ECO:0000313" key="2">
    <source>
        <dbReference type="Proteomes" id="UP001169764"/>
    </source>
</evidence>
<comment type="caution">
    <text evidence="1">The sequence shown here is derived from an EMBL/GenBank/DDBJ whole genome shotgun (WGS) entry which is preliminary data.</text>
</comment>
<sequence>MDVFDQIRTARATWIADNLGSASVQGMRDARTLLAEAIAGRNEAMIRTYSETCLLLLEAHRERSARLMAMMTIAEPND</sequence>
<gene>
    <name evidence="1" type="ORF">Q4F19_10950</name>
</gene>
<reference evidence="1" key="1">
    <citation type="submission" date="2023-07" db="EMBL/GenBank/DDBJ databases">
        <authorList>
            <person name="Kim M."/>
        </authorList>
    </citation>
    <scope>NUCLEOTIDE SEQUENCE</scope>
    <source>
        <strain evidence="1">BIUV-7</strain>
    </source>
</reference>
<dbReference type="Proteomes" id="UP001169764">
    <property type="component" value="Unassembled WGS sequence"/>
</dbReference>
<evidence type="ECO:0000313" key="1">
    <source>
        <dbReference type="EMBL" id="MDO6414899.1"/>
    </source>
</evidence>